<dbReference type="InterPro" id="IPR036591">
    <property type="entry name" value="YggU-like_sf"/>
</dbReference>
<dbReference type="Proteomes" id="UP000070544">
    <property type="component" value="Unassembled WGS sequence"/>
</dbReference>
<evidence type="ECO:0000313" key="2">
    <source>
        <dbReference type="EMBL" id="KXS11454.1"/>
    </source>
</evidence>
<dbReference type="SUPFAM" id="SSF69786">
    <property type="entry name" value="YggU-like"/>
    <property type="match status" value="1"/>
</dbReference>
<evidence type="ECO:0000256" key="1">
    <source>
        <dbReference type="ARBA" id="ARBA00010364"/>
    </source>
</evidence>
<gene>
    <name evidence="2" type="ORF">M427DRAFT_87930</name>
</gene>
<feature type="non-terminal residue" evidence="2">
    <location>
        <position position="1"/>
    </location>
</feature>
<name>A0A139A413_GONPJ</name>
<dbReference type="PANTHER" id="PTHR13420:SF7">
    <property type="entry name" value="UPF0235 PROTEIN C15ORF40"/>
    <property type="match status" value="1"/>
</dbReference>
<organism evidence="2 3">
    <name type="scientific">Gonapodya prolifera (strain JEL478)</name>
    <name type="common">Monoblepharis prolifera</name>
    <dbReference type="NCBI Taxonomy" id="1344416"/>
    <lineage>
        <taxon>Eukaryota</taxon>
        <taxon>Fungi</taxon>
        <taxon>Fungi incertae sedis</taxon>
        <taxon>Chytridiomycota</taxon>
        <taxon>Chytridiomycota incertae sedis</taxon>
        <taxon>Monoblepharidomycetes</taxon>
        <taxon>Monoblepharidales</taxon>
        <taxon>Gonapodyaceae</taxon>
        <taxon>Gonapodya</taxon>
    </lineage>
</organism>
<reference evidence="2 3" key="1">
    <citation type="journal article" date="2015" name="Genome Biol. Evol.">
        <title>Phylogenomic analyses indicate that early fungi evolved digesting cell walls of algal ancestors of land plants.</title>
        <authorList>
            <person name="Chang Y."/>
            <person name="Wang S."/>
            <person name="Sekimoto S."/>
            <person name="Aerts A.L."/>
            <person name="Choi C."/>
            <person name="Clum A."/>
            <person name="LaButti K.M."/>
            <person name="Lindquist E.A."/>
            <person name="Yee Ngan C."/>
            <person name="Ohm R.A."/>
            <person name="Salamov A.A."/>
            <person name="Grigoriev I.V."/>
            <person name="Spatafora J.W."/>
            <person name="Berbee M.L."/>
        </authorList>
    </citation>
    <scope>NUCLEOTIDE SEQUENCE [LARGE SCALE GENOMIC DNA]</scope>
    <source>
        <strain evidence="2 3">JEL478</strain>
    </source>
</reference>
<dbReference type="OrthoDB" id="244097at2759"/>
<protein>
    <submittedName>
        <fullName evidence="2">YggU-like protein</fullName>
    </submittedName>
</protein>
<evidence type="ECO:0000313" key="3">
    <source>
        <dbReference type="Proteomes" id="UP000070544"/>
    </source>
</evidence>
<dbReference type="InterPro" id="IPR003746">
    <property type="entry name" value="DUF167"/>
</dbReference>
<dbReference type="EMBL" id="KQ965802">
    <property type="protein sequence ID" value="KXS11454.1"/>
    <property type="molecule type" value="Genomic_DNA"/>
</dbReference>
<dbReference type="PANTHER" id="PTHR13420">
    <property type="entry name" value="UPF0235 PROTEIN C15ORF40"/>
    <property type="match status" value="1"/>
</dbReference>
<sequence>PQPPTQQPLALRTLNDGTITVGCHVKPGAKKSAVLSFDAVMECSLAAPPRDGEANEELLALISEHLECKKHQLSLVSGHKSRDKV</sequence>
<dbReference type="Gene3D" id="3.30.1200.10">
    <property type="entry name" value="YggU-like"/>
    <property type="match status" value="1"/>
</dbReference>
<dbReference type="Pfam" id="PF02594">
    <property type="entry name" value="DUF167"/>
    <property type="match status" value="1"/>
</dbReference>
<comment type="similarity">
    <text evidence="1">Belongs to the UPF0235 family.</text>
</comment>
<dbReference type="STRING" id="1344416.A0A139A413"/>
<dbReference type="NCBIfam" id="TIGR00251">
    <property type="entry name" value="DUF167 family protein"/>
    <property type="match status" value="1"/>
</dbReference>
<dbReference type="GO" id="GO:0005737">
    <property type="term" value="C:cytoplasm"/>
    <property type="evidence" value="ECO:0007669"/>
    <property type="project" value="TreeGrafter"/>
</dbReference>
<dbReference type="AlphaFoldDB" id="A0A139A413"/>
<proteinExistence type="inferred from homology"/>
<keyword evidence="3" id="KW-1185">Reference proteome</keyword>
<accession>A0A139A413</accession>
<dbReference type="SMART" id="SM01152">
    <property type="entry name" value="DUF167"/>
    <property type="match status" value="1"/>
</dbReference>
<feature type="non-terminal residue" evidence="2">
    <location>
        <position position="85"/>
    </location>
</feature>